<dbReference type="AlphaFoldDB" id="A0A1F7TMT0"/>
<dbReference type="STRING" id="1802385.A2856_01295"/>
<evidence type="ECO:0000313" key="3">
    <source>
        <dbReference type="Proteomes" id="UP000177885"/>
    </source>
</evidence>
<gene>
    <name evidence="2" type="ORF">A2856_01295</name>
</gene>
<comment type="caution">
    <text evidence="2">The sequence shown here is derived from an EMBL/GenBank/DDBJ whole genome shotgun (WGS) entry which is preliminary data.</text>
</comment>
<organism evidence="2 3">
    <name type="scientific">Candidatus Uhrbacteria bacterium RIFCSPHIGHO2_01_FULL_63_20</name>
    <dbReference type="NCBI Taxonomy" id="1802385"/>
    <lineage>
        <taxon>Bacteria</taxon>
        <taxon>Candidatus Uhriibacteriota</taxon>
    </lineage>
</organism>
<sequence length="807" mass="82938">MKHGWSRVIAVVFVMFCFVIPAQAAAPSGADTFQLLASPFTGADNTGDGGTGAAADLNYFYVGQTFTATMEIVSGGTDAANIWIDHDTVNVTPSSLTDGSYFSSYAGQNTSGGQVRLTGFRTSGTSSGTGTFGTVDWTMVAPTSAAYGTGTPETLDIDVGVIGDSTESNVSLSGLDILDDEEDFQFHVWADTEKPYALNPSPADAATAVAVTVNYLFDLRDSKNGEGDNSGVGTGVSTATPPGAITADDGGGPSSLTAFDSYSCSGTWGTNLCNVTVNPAPPSGISGDTRNWEYATGYDIDISGFEDLASASQDQLGDANGPNAMDPKTFSFTTEADTVPPQVVSETPARTSAGNSVSTNVTAVVHDKKTYPGTVSGTGVDSTTCKFNVSSPSFALTTFQEGDAEVTVTPADYGFEYEIDPASDFAQDETVTVSAFDCEDMATNVIVTDTWTFTTADSDPPFVSGAVPGDDDEIAADATFVLHVEDNGSGVDLGSVVIFVDGTFYTDGGGAGSVTTTGTDISFGSSLDFNGGNYVGDTTDVTGSPADYTFTIDPAADFSAGEAVPVLVYAADLDGNLMPQEVYAAVVETPGGGGGGSGGGGPIILPGRTIDDLRATQIDEDSVLVAWRSSQDATGRVAYGDQSPLYLGSEPNYGYAASTESDGTFRTYHSVVIDGLVSGILYRFLPVNRDRTGASFTGPEVRLATRPSVVFESCPDAASVPACPPAPTLSCPAVPTLPPTTYPLPPSSVIYVPVPAPVTRPVAAPTAPSGITVLAPPARIGTIERILGGYALRGTARAGSIVTIIIR</sequence>
<evidence type="ECO:0000313" key="2">
    <source>
        <dbReference type="EMBL" id="OGL67306.1"/>
    </source>
</evidence>
<evidence type="ECO:0000256" key="1">
    <source>
        <dbReference type="SAM" id="SignalP"/>
    </source>
</evidence>
<feature type="chain" id="PRO_5009532861" evidence="1">
    <location>
        <begin position="25"/>
        <end position="807"/>
    </location>
</feature>
<reference evidence="2 3" key="1">
    <citation type="journal article" date="2016" name="Nat. Commun.">
        <title>Thousands of microbial genomes shed light on interconnected biogeochemical processes in an aquifer system.</title>
        <authorList>
            <person name="Anantharaman K."/>
            <person name="Brown C.T."/>
            <person name="Hug L.A."/>
            <person name="Sharon I."/>
            <person name="Castelle C.J."/>
            <person name="Probst A.J."/>
            <person name="Thomas B.C."/>
            <person name="Singh A."/>
            <person name="Wilkins M.J."/>
            <person name="Karaoz U."/>
            <person name="Brodie E.L."/>
            <person name="Williams K.H."/>
            <person name="Hubbard S.S."/>
            <person name="Banfield J.F."/>
        </authorList>
    </citation>
    <scope>NUCLEOTIDE SEQUENCE [LARGE SCALE GENOMIC DNA]</scope>
</reference>
<name>A0A1F7TMT0_9BACT</name>
<protein>
    <submittedName>
        <fullName evidence="2">Uncharacterized protein</fullName>
    </submittedName>
</protein>
<dbReference type="Proteomes" id="UP000177885">
    <property type="component" value="Unassembled WGS sequence"/>
</dbReference>
<accession>A0A1F7TMT0</accession>
<feature type="signal peptide" evidence="1">
    <location>
        <begin position="1"/>
        <end position="24"/>
    </location>
</feature>
<dbReference type="EMBL" id="MGDT01000002">
    <property type="protein sequence ID" value="OGL67306.1"/>
    <property type="molecule type" value="Genomic_DNA"/>
</dbReference>
<proteinExistence type="predicted"/>
<keyword evidence="1" id="KW-0732">Signal</keyword>